<keyword evidence="3" id="KW-0547">Nucleotide-binding</keyword>
<keyword evidence="5" id="KW-0067">ATP-binding</keyword>
<reference evidence="9 10" key="1">
    <citation type="journal article" date="2013" name="Biodegradation">
        <title>Occurrence of 4-tert-butylphenol (4-t-BP) biodegradation in an aquatic sample caused by the presence of Spirodela polyrrhiza and isolation of a 4-t-BP-utilizing bacterium.</title>
        <authorList>
            <person name="Ogata Y."/>
            <person name="Toyama T."/>
            <person name="Yu N."/>
            <person name="Wang X."/>
            <person name="Sei K."/>
            <person name="Ike M."/>
        </authorList>
    </citation>
    <scope>NUCLEOTIDE SEQUENCE [LARGE SCALE GENOMIC DNA]</scope>
    <source>
        <strain evidence="9 10">OMI</strain>
    </source>
</reference>
<name>A0A292ZDN9_SPHSA</name>
<keyword evidence="1" id="KW-0597">Phosphoprotein</keyword>
<feature type="transmembrane region" description="Helical" evidence="7">
    <location>
        <begin position="73"/>
        <end position="96"/>
    </location>
</feature>
<evidence type="ECO:0000313" key="10">
    <source>
        <dbReference type="Proteomes" id="UP000221538"/>
    </source>
</evidence>
<dbReference type="Gene3D" id="1.10.287.130">
    <property type="match status" value="1"/>
</dbReference>
<accession>A0A292ZDN9</accession>
<dbReference type="PANTHER" id="PTHR43065">
    <property type="entry name" value="SENSOR HISTIDINE KINASE"/>
    <property type="match status" value="1"/>
</dbReference>
<feature type="transmembrane region" description="Helical" evidence="7">
    <location>
        <begin position="103"/>
        <end position="125"/>
    </location>
</feature>
<dbReference type="PROSITE" id="PS50109">
    <property type="entry name" value="HIS_KIN"/>
    <property type="match status" value="1"/>
</dbReference>
<feature type="domain" description="Histidine kinase" evidence="8">
    <location>
        <begin position="313"/>
        <end position="507"/>
    </location>
</feature>
<protein>
    <submittedName>
        <fullName evidence="9">Two-component oxygen-sensor histidine kinase FixL</fullName>
    </submittedName>
</protein>
<dbReference type="GO" id="GO:0005524">
    <property type="term" value="F:ATP binding"/>
    <property type="evidence" value="ECO:0007669"/>
    <property type="project" value="UniProtKB-KW"/>
</dbReference>
<dbReference type="InterPro" id="IPR036890">
    <property type="entry name" value="HATPase_C_sf"/>
</dbReference>
<keyword evidence="4 9" id="KW-0418">Kinase</keyword>
<organism evidence="9 10">
    <name type="scientific">Sphingobium fuliginis (strain ATCC 27551)</name>
    <dbReference type="NCBI Taxonomy" id="336203"/>
    <lineage>
        <taxon>Bacteria</taxon>
        <taxon>Pseudomonadati</taxon>
        <taxon>Pseudomonadota</taxon>
        <taxon>Alphaproteobacteria</taxon>
        <taxon>Sphingomonadales</taxon>
        <taxon>Sphingomonadaceae</taxon>
        <taxon>Sphingobium</taxon>
    </lineage>
</organism>
<feature type="transmembrane region" description="Helical" evidence="7">
    <location>
        <begin position="6"/>
        <end position="29"/>
    </location>
</feature>
<gene>
    <name evidence="9" type="ORF">SFOMI_1509</name>
</gene>
<evidence type="ECO:0000256" key="3">
    <source>
        <dbReference type="ARBA" id="ARBA00022741"/>
    </source>
</evidence>
<dbReference type="Pfam" id="PF02518">
    <property type="entry name" value="HATPase_c"/>
    <property type="match status" value="1"/>
</dbReference>
<keyword evidence="2" id="KW-0808">Transferase</keyword>
<keyword evidence="7" id="KW-0812">Transmembrane</keyword>
<evidence type="ECO:0000256" key="4">
    <source>
        <dbReference type="ARBA" id="ARBA00022777"/>
    </source>
</evidence>
<evidence type="ECO:0000256" key="7">
    <source>
        <dbReference type="SAM" id="Phobius"/>
    </source>
</evidence>
<proteinExistence type="predicted"/>
<dbReference type="AlphaFoldDB" id="A0A292ZDN9"/>
<evidence type="ECO:0000256" key="2">
    <source>
        <dbReference type="ARBA" id="ARBA00022679"/>
    </source>
</evidence>
<evidence type="ECO:0000256" key="5">
    <source>
        <dbReference type="ARBA" id="ARBA00022840"/>
    </source>
</evidence>
<reference evidence="9 10" key="2">
    <citation type="journal article" date="2013" name="Environ. Sci. Technol.">
        <title>The 4-tert-butylphenol-utilizing bacterium Sphingobium fuliginis OMI can degrade bisphenols via phenolic ring hydroxylation and meta-cleavage pathway.</title>
        <authorList>
            <person name="Ogata Y."/>
            <person name="Goda S."/>
            <person name="Toyama T."/>
            <person name="Sei K."/>
            <person name="Ike M."/>
        </authorList>
    </citation>
    <scope>NUCLEOTIDE SEQUENCE [LARGE SCALE GENOMIC DNA]</scope>
    <source>
        <strain evidence="9 10">OMI</strain>
    </source>
</reference>
<dbReference type="SMART" id="SM00387">
    <property type="entry name" value="HATPase_c"/>
    <property type="match status" value="1"/>
</dbReference>
<evidence type="ECO:0000313" key="9">
    <source>
        <dbReference type="EMBL" id="GAY20979.1"/>
    </source>
</evidence>
<evidence type="ECO:0000256" key="1">
    <source>
        <dbReference type="ARBA" id="ARBA00022553"/>
    </source>
</evidence>
<feature type="transmembrane region" description="Helical" evidence="7">
    <location>
        <begin position="191"/>
        <end position="208"/>
    </location>
</feature>
<evidence type="ECO:0000259" key="8">
    <source>
        <dbReference type="PROSITE" id="PS50109"/>
    </source>
</evidence>
<keyword evidence="7" id="KW-1133">Transmembrane helix</keyword>
<keyword evidence="6" id="KW-0902">Two-component regulatory system</keyword>
<dbReference type="PANTHER" id="PTHR43065:SF10">
    <property type="entry name" value="PEROXIDE STRESS-ACTIVATED HISTIDINE KINASE MAK3"/>
    <property type="match status" value="1"/>
</dbReference>
<dbReference type="SUPFAM" id="SSF55874">
    <property type="entry name" value="ATPase domain of HSP90 chaperone/DNA topoisomerase II/histidine kinase"/>
    <property type="match status" value="1"/>
</dbReference>
<dbReference type="InterPro" id="IPR005467">
    <property type="entry name" value="His_kinase_dom"/>
</dbReference>
<dbReference type="Proteomes" id="UP000221538">
    <property type="component" value="Unassembled WGS sequence"/>
</dbReference>
<dbReference type="GO" id="GO:0016301">
    <property type="term" value="F:kinase activity"/>
    <property type="evidence" value="ECO:0007669"/>
    <property type="project" value="UniProtKB-KW"/>
</dbReference>
<dbReference type="EMBL" id="BEWI01000031">
    <property type="protein sequence ID" value="GAY20979.1"/>
    <property type="molecule type" value="Genomic_DNA"/>
</dbReference>
<feature type="transmembrane region" description="Helical" evidence="7">
    <location>
        <begin position="220"/>
        <end position="249"/>
    </location>
</feature>
<keyword evidence="7" id="KW-0472">Membrane</keyword>
<feature type="transmembrane region" description="Helical" evidence="7">
    <location>
        <begin position="36"/>
        <end position="53"/>
    </location>
</feature>
<feature type="transmembrane region" description="Helical" evidence="7">
    <location>
        <begin position="145"/>
        <end position="170"/>
    </location>
</feature>
<evidence type="ECO:0000256" key="6">
    <source>
        <dbReference type="ARBA" id="ARBA00023012"/>
    </source>
</evidence>
<feature type="transmembrane region" description="Helical" evidence="7">
    <location>
        <begin position="261"/>
        <end position="281"/>
    </location>
</feature>
<dbReference type="GO" id="GO:0000160">
    <property type="term" value="P:phosphorelay signal transduction system"/>
    <property type="evidence" value="ECO:0007669"/>
    <property type="project" value="UniProtKB-KW"/>
</dbReference>
<dbReference type="Gene3D" id="3.30.565.10">
    <property type="entry name" value="Histidine kinase-like ATPase, C-terminal domain"/>
    <property type="match status" value="1"/>
</dbReference>
<sequence length="510" mass="54125">MLAAYAAGFAIAHWMAAAWGGAGFYSVWYPAAGLRLALLWYAGAGLTPFVALAEIMVDIAKGIFSFRTPDWPIVLFGIVRPVFAYGATVGAIRWLVSGSRATILISPMPFGLAAVAAPNVAALSALPEALVCPDMTRVQSVHEVITSLSAFAVGDLLGVLILAPPLLWMAELLTRRRPGMRIGTKMRWPDLAESSILLLGGIAITDALRRVGLGAQPMPVIFAVAWIGLRFGRAAAWVALAIVTLLMLPQTAQDMTTAARLQLHLGLATVVVVGYLAGSFADAQRQARIDVERRDRMLFQAERLKTLRAMSVAVIHEISQPLSTLAIEARHLRSITGISDPEIAESAALIDRKAATLSNLVRRLRRYGGRAVDEPTPLPVSVLIESVAALAAPEAKSEGVTLKVDPVDPDLVVLAQEVELAQAVVNLLRNAIQGAGDAQVRLAAVRKDNRVQIIVSNRHGADMPPNGGMGVGTLVARAIVEAHGGTLSRDIFAHGDVQATISLPVVGELA</sequence>
<dbReference type="InterPro" id="IPR003594">
    <property type="entry name" value="HATPase_dom"/>
</dbReference>
<comment type="caution">
    <text evidence="9">The sequence shown here is derived from an EMBL/GenBank/DDBJ whole genome shotgun (WGS) entry which is preliminary data.</text>
</comment>